<keyword evidence="1" id="KW-1133">Transmembrane helix</keyword>
<keyword evidence="1" id="KW-0472">Membrane</keyword>
<keyword evidence="1" id="KW-0812">Transmembrane</keyword>
<dbReference type="EMBL" id="OX336425">
    <property type="protein sequence ID" value="CAI2769072.1"/>
    <property type="molecule type" value="Genomic_DNA"/>
</dbReference>
<dbReference type="KEGG" id="fcs:TRV642_4411"/>
<evidence type="ECO:0000313" key="3">
    <source>
        <dbReference type="Proteomes" id="UP001152749"/>
    </source>
</evidence>
<dbReference type="Proteomes" id="UP001152749">
    <property type="component" value="Chromosome"/>
</dbReference>
<protein>
    <recommendedName>
        <fullName evidence="4">Zinc-ribbon 15 domain-containing protein</fullName>
    </recommendedName>
</protein>
<name>A0A9W4XBN2_9FLAO</name>
<organism evidence="2 3">
    <name type="scientific">Flavobacterium collinsii</name>
    <dbReference type="NCBI Taxonomy" id="1114861"/>
    <lineage>
        <taxon>Bacteria</taxon>
        <taxon>Pseudomonadati</taxon>
        <taxon>Bacteroidota</taxon>
        <taxon>Flavobacteriia</taxon>
        <taxon>Flavobacteriales</taxon>
        <taxon>Flavobacteriaceae</taxon>
        <taxon>Flavobacterium</taxon>
    </lineage>
</organism>
<dbReference type="AlphaFoldDB" id="A0A9W4XBN2"/>
<dbReference type="RefSeq" id="WP_263361536.1">
    <property type="nucleotide sequence ID" value="NZ_OX336425.1"/>
</dbReference>
<proteinExistence type="predicted"/>
<evidence type="ECO:0008006" key="4">
    <source>
        <dbReference type="Google" id="ProtNLM"/>
    </source>
</evidence>
<sequence>MIYYYQIKHTPLTAKLIPNEECPVCGKKNSLEVVLYMRYLRSLVPFFGMGRATEVYCTSCDHVIKDPSAPFYAKKNYSPAIIEAIKNIRTNHKRTWWQLIYPWTVCWAILGIATYGLINQEIKKKNTLNNEEFLEHPMVGDIYKVAIYPQFTGIKTVGKQQVLTLFKLKQINGDTLSMVCNKEHAINYGYEESDWENLSRNDDAFETRIYKISFKKLMDTISERPIWQYYNKTTLDSIRKNSRGNAAVSQYIGQLHRSGGEVNIIERP</sequence>
<evidence type="ECO:0000313" key="2">
    <source>
        <dbReference type="EMBL" id="CAI2769072.1"/>
    </source>
</evidence>
<evidence type="ECO:0000256" key="1">
    <source>
        <dbReference type="SAM" id="Phobius"/>
    </source>
</evidence>
<gene>
    <name evidence="2" type="ORF">TRV642_4411</name>
</gene>
<accession>A0A9W4XBN2</accession>
<feature type="transmembrane region" description="Helical" evidence="1">
    <location>
        <begin position="99"/>
        <end position="118"/>
    </location>
</feature>
<reference evidence="2" key="1">
    <citation type="submission" date="2022-09" db="EMBL/GenBank/DDBJ databases">
        <authorList>
            <person name="Duchaud E."/>
        </authorList>
    </citation>
    <scope>NUCLEOTIDE SEQUENCE</scope>
    <source>
        <strain evidence="2">TRV642</strain>
    </source>
</reference>